<organism evidence="2 3">
    <name type="scientific">Brasilonema sennae CENA114</name>
    <dbReference type="NCBI Taxonomy" id="415709"/>
    <lineage>
        <taxon>Bacteria</taxon>
        <taxon>Bacillati</taxon>
        <taxon>Cyanobacteriota</taxon>
        <taxon>Cyanophyceae</taxon>
        <taxon>Nostocales</taxon>
        <taxon>Scytonemataceae</taxon>
        <taxon>Brasilonema</taxon>
        <taxon>Bromeliae group (in: Brasilonema)</taxon>
    </lineage>
</organism>
<dbReference type="Proteomes" id="UP000503129">
    <property type="component" value="Chromosome"/>
</dbReference>
<sequence length="275" mass="29608">PWEPPAVATTVKARRLGCFPRQTLGEPQRQIPLSGNPLRLRSAPYACGTATPIGASCHNALNPRKAQLLAALVSPDTSVGKHSSSTGSLRVHQSPTAGNPPAALDSPQGTTLGRTGSLRERPSPTAVNPLRLRSAPYACGTATPIGASCHNALNPTPFGFASRLRRETLLQRWSHQIPLSGNPHQVLAPSGFTSRLRRETRLQRWIHRKAQLLAALDSPQGAALGNALPPQDRAASPRRWLLYAWEPIHRTGSPPRASTGLHSRSPLKRTGIYIQ</sequence>
<accession>A0A856MCG0</accession>
<dbReference type="KEGG" id="bsen:DP114_14665"/>
<dbReference type="EMBL" id="CP030118">
    <property type="protein sequence ID" value="QDL08975.1"/>
    <property type="molecule type" value="Genomic_DNA"/>
</dbReference>
<reference evidence="2 3" key="1">
    <citation type="submission" date="2018-06" db="EMBL/GenBank/DDBJ databases">
        <title>Comparative genomics of Brasilonema spp. strains.</title>
        <authorList>
            <person name="Alvarenga D.O."/>
            <person name="Fiore M.F."/>
            <person name="Varani A.M."/>
        </authorList>
    </citation>
    <scope>NUCLEOTIDE SEQUENCE [LARGE SCALE GENOMIC DNA]</scope>
    <source>
        <strain evidence="2 3">CENA114</strain>
    </source>
</reference>
<feature type="non-terminal residue" evidence="2">
    <location>
        <position position="1"/>
    </location>
</feature>
<gene>
    <name evidence="2" type="ORF">DP114_14665</name>
</gene>
<keyword evidence="3" id="KW-1185">Reference proteome</keyword>
<dbReference type="RefSeq" id="WP_172195114.1">
    <property type="nucleotide sequence ID" value="NZ_CAWOXK010000001.1"/>
</dbReference>
<evidence type="ECO:0000256" key="1">
    <source>
        <dbReference type="SAM" id="MobiDB-lite"/>
    </source>
</evidence>
<proteinExistence type="predicted"/>
<feature type="region of interest" description="Disordered" evidence="1">
    <location>
        <begin position="77"/>
        <end position="129"/>
    </location>
</feature>
<evidence type="ECO:0000313" key="2">
    <source>
        <dbReference type="EMBL" id="QDL08975.1"/>
    </source>
</evidence>
<dbReference type="AlphaFoldDB" id="A0A856MCG0"/>
<name>A0A856MCG0_9CYAN</name>
<evidence type="ECO:0000313" key="3">
    <source>
        <dbReference type="Proteomes" id="UP000503129"/>
    </source>
</evidence>
<feature type="compositionally biased region" description="Polar residues" evidence="1">
    <location>
        <begin position="77"/>
        <end position="97"/>
    </location>
</feature>
<protein>
    <submittedName>
        <fullName evidence="2">Uncharacterized protein</fullName>
    </submittedName>
</protein>